<dbReference type="GO" id="GO:0016788">
    <property type="term" value="F:hydrolase activity, acting on ester bonds"/>
    <property type="evidence" value="ECO:0007669"/>
    <property type="project" value="InterPro"/>
</dbReference>
<feature type="binding site" evidence="4">
    <location>
        <position position="204"/>
    </location>
    <ligand>
        <name>a divalent metal cation</name>
        <dbReference type="ChEBI" id="CHEBI:60240"/>
        <label>1</label>
    </ligand>
</feature>
<comment type="similarity">
    <text evidence="1">Belongs to the metallo-dependent hydrolases superfamily. TatD-type hydrolase family.</text>
</comment>
<evidence type="ECO:0000313" key="5">
    <source>
        <dbReference type="EMBL" id="BBB25062.1"/>
    </source>
</evidence>
<protein>
    <submittedName>
        <fullName evidence="5">TatD DNase family protein</fullName>
    </submittedName>
</protein>
<dbReference type="SUPFAM" id="SSF51556">
    <property type="entry name" value="Metallo-dependent hydrolases"/>
    <property type="match status" value="1"/>
</dbReference>
<dbReference type="GO" id="GO:0046872">
    <property type="term" value="F:metal ion binding"/>
    <property type="evidence" value="ECO:0007669"/>
    <property type="project" value="UniProtKB-KW"/>
</dbReference>
<dbReference type="CDD" id="cd01310">
    <property type="entry name" value="TatD_DNAse"/>
    <property type="match status" value="1"/>
</dbReference>
<keyword evidence="6" id="KW-1185">Reference proteome</keyword>
<dbReference type="InterPro" id="IPR001130">
    <property type="entry name" value="TatD-like"/>
</dbReference>
<name>A0A7R6PES3_9GAMM</name>
<dbReference type="OrthoDB" id="9810005at2"/>
<dbReference type="PROSITE" id="PS01137">
    <property type="entry name" value="TATD_1"/>
    <property type="match status" value="1"/>
</dbReference>
<feature type="binding site" evidence="4">
    <location>
        <position position="7"/>
    </location>
    <ligand>
        <name>a divalent metal cation</name>
        <dbReference type="ChEBI" id="CHEBI:60240"/>
        <label>1</label>
    </ligand>
</feature>
<keyword evidence="2 4" id="KW-0479">Metal-binding</keyword>
<dbReference type="RefSeq" id="WP_019620759.1">
    <property type="nucleotide sequence ID" value="NZ_AP014545.1"/>
</dbReference>
<dbReference type="PANTHER" id="PTHR46124">
    <property type="entry name" value="D-AMINOACYL-TRNA DEACYLASE"/>
    <property type="match status" value="1"/>
</dbReference>
<keyword evidence="3" id="KW-0378">Hydrolase</keyword>
<accession>A0A7R6PES3</accession>
<dbReference type="EMBL" id="AP014545">
    <property type="protein sequence ID" value="BBB25062.1"/>
    <property type="molecule type" value="Genomic_DNA"/>
</dbReference>
<dbReference type="InterPro" id="IPR018228">
    <property type="entry name" value="DNase_TatD-rel_CS"/>
</dbReference>
<feature type="binding site" evidence="4">
    <location>
        <position position="130"/>
    </location>
    <ligand>
        <name>a divalent metal cation</name>
        <dbReference type="ChEBI" id="CHEBI:60240"/>
        <label>2</label>
    </ligand>
</feature>
<sequence>MKLIDTHCHLDFPELSVEIEAVLERARKAGVDKFVVPGVSVDNWSAVLNLCSGHAGLYPALGLHPCFLKGDHADDIALLAATLKDNDQIVAVGEIGLDLFIPDANLQQQLAVLNPQLALAKEYQKPVLLHVRKAHDPLLKQLRQLKLERAGLVHAFSGSEQQAREYLKLGFKLGVGGSVTYERASKLRRLVAELPLESFVLETDSPDMPLQGYQGQVNYPERVVKVAMAVAKIRQQPLADVIEVTSIQSSKCLGLL</sequence>
<dbReference type="PROSITE" id="PS01090">
    <property type="entry name" value="TATD_2"/>
    <property type="match status" value="1"/>
</dbReference>
<dbReference type="InterPro" id="IPR032466">
    <property type="entry name" value="Metal_Hydrolase"/>
</dbReference>
<feature type="binding site" evidence="4">
    <location>
        <position position="9"/>
    </location>
    <ligand>
        <name>a divalent metal cation</name>
        <dbReference type="ChEBI" id="CHEBI:60240"/>
        <label>1</label>
    </ligand>
</feature>
<feature type="binding site" evidence="4">
    <location>
        <position position="94"/>
    </location>
    <ligand>
        <name>a divalent metal cation</name>
        <dbReference type="ChEBI" id="CHEBI:60240"/>
        <label>1</label>
    </ligand>
</feature>
<dbReference type="AlphaFoldDB" id="A0A7R6PES3"/>
<dbReference type="Proteomes" id="UP000595663">
    <property type="component" value="Chromosome"/>
</dbReference>
<evidence type="ECO:0000256" key="3">
    <source>
        <dbReference type="ARBA" id="ARBA00022801"/>
    </source>
</evidence>
<proteinExistence type="inferred from homology"/>
<gene>
    <name evidence="5" type="ORF">AMJAP_0463</name>
</gene>
<dbReference type="PIRSF" id="PIRSF005902">
    <property type="entry name" value="DNase_TatD"/>
    <property type="match status" value="1"/>
</dbReference>
<dbReference type="FunFam" id="3.20.20.140:FF:000005">
    <property type="entry name" value="TatD family hydrolase"/>
    <property type="match status" value="1"/>
</dbReference>
<dbReference type="PANTHER" id="PTHR46124:SF3">
    <property type="entry name" value="HYDROLASE"/>
    <property type="match status" value="1"/>
</dbReference>
<evidence type="ECO:0000256" key="4">
    <source>
        <dbReference type="PIRSR" id="PIRSR005902-1"/>
    </source>
</evidence>
<evidence type="ECO:0000313" key="6">
    <source>
        <dbReference type="Proteomes" id="UP000595663"/>
    </source>
</evidence>
<dbReference type="KEGG" id="ajp:AMJAP_0463"/>
<dbReference type="Pfam" id="PF01026">
    <property type="entry name" value="TatD_DNase"/>
    <property type="match status" value="1"/>
</dbReference>
<organism evidence="5 6">
    <name type="scientific">Amphritea japonica ATCC BAA-1530</name>
    <dbReference type="NCBI Taxonomy" id="1278309"/>
    <lineage>
        <taxon>Bacteria</taxon>
        <taxon>Pseudomonadati</taxon>
        <taxon>Pseudomonadota</taxon>
        <taxon>Gammaproteobacteria</taxon>
        <taxon>Oceanospirillales</taxon>
        <taxon>Oceanospirillaceae</taxon>
        <taxon>Amphritea</taxon>
    </lineage>
</organism>
<evidence type="ECO:0000256" key="1">
    <source>
        <dbReference type="ARBA" id="ARBA00009275"/>
    </source>
</evidence>
<feature type="binding site" evidence="4">
    <location>
        <position position="154"/>
    </location>
    <ligand>
        <name>a divalent metal cation</name>
        <dbReference type="ChEBI" id="CHEBI:60240"/>
        <label>2</label>
    </ligand>
</feature>
<reference evidence="5 6" key="1">
    <citation type="journal article" date="2008" name="Int. J. Syst. Evol. Microbiol.">
        <title>Amphritea japonica sp. nov. and Amphritea balenae sp. nov., isolated from the sediment adjacent to sperm whale carcasses off Kagoshima, Japan.</title>
        <authorList>
            <person name="Miyazaki M."/>
            <person name="Nogi Y."/>
            <person name="Fujiwara Y."/>
            <person name="Kawato M."/>
            <person name="Nagahama T."/>
            <person name="Kubokawa K."/>
            <person name="Horikoshi K."/>
        </authorList>
    </citation>
    <scope>NUCLEOTIDE SEQUENCE [LARGE SCALE GENOMIC DNA]</scope>
    <source>
        <strain evidence="5 6">ATCC BAA-1530</strain>
    </source>
</reference>
<evidence type="ECO:0000256" key="2">
    <source>
        <dbReference type="ARBA" id="ARBA00022723"/>
    </source>
</evidence>
<dbReference type="GO" id="GO:0005829">
    <property type="term" value="C:cytosol"/>
    <property type="evidence" value="ECO:0007669"/>
    <property type="project" value="TreeGrafter"/>
</dbReference>
<dbReference type="Gene3D" id="3.20.20.140">
    <property type="entry name" value="Metal-dependent hydrolases"/>
    <property type="match status" value="1"/>
</dbReference>